<dbReference type="Proteomes" id="UP000002051">
    <property type="component" value="Chromosome 8"/>
</dbReference>
<evidence type="ECO:0000313" key="2">
    <source>
        <dbReference type="EnsemblPlants" id="KEH20860"/>
    </source>
</evidence>
<accession>A0A072U4X2</accession>
<evidence type="ECO:0000313" key="3">
    <source>
        <dbReference type="Proteomes" id="UP000002051"/>
    </source>
</evidence>
<reference evidence="2" key="3">
    <citation type="submission" date="2015-04" db="UniProtKB">
        <authorList>
            <consortium name="EnsemblPlants"/>
        </authorList>
    </citation>
    <scope>IDENTIFICATION</scope>
    <source>
        <strain evidence="2">cv. Jemalong A17</strain>
    </source>
</reference>
<sequence>MANEGECQRLPSSFDERSRLTSAGKRVKILEKEKGLHVGIAMGIQWAGYYSTHPHTRVCKKYSYSGPYPRGQLL</sequence>
<proteinExistence type="predicted"/>
<keyword evidence="3" id="KW-1185">Reference proteome</keyword>
<protein>
    <submittedName>
        <fullName evidence="1 2">Uncharacterized protein</fullName>
    </submittedName>
</protein>
<dbReference type="EnsemblPlants" id="KEH20860">
    <property type="protein sequence ID" value="KEH20860"/>
    <property type="gene ID" value="MTR_8g090360"/>
</dbReference>
<evidence type="ECO:0000313" key="1">
    <source>
        <dbReference type="EMBL" id="KEH20860.1"/>
    </source>
</evidence>
<name>A0A072U4X2_MEDTR</name>
<dbReference type="HOGENOM" id="CLU_2691553_0_0_1"/>
<dbReference type="EMBL" id="CM001224">
    <property type="protein sequence ID" value="KEH20860.1"/>
    <property type="molecule type" value="Genomic_DNA"/>
</dbReference>
<gene>
    <name evidence="1" type="ordered locus">MTR_8g090360</name>
</gene>
<reference evidence="1 3" key="1">
    <citation type="journal article" date="2011" name="Nature">
        <title>The Medicago genome provides insight into the evolution of rhizobial symbioses.</title>
        <authorList>
            <person name="Young N.D."/>
            <person name="Debelle F."/>
            <person name="Oldroyd G.E."/>
            <person name="Geurts R."/>
            <person name="Cannon S.B."/>
            <person name="Udvardi M.K."/>
            <person name="Benedito V.A."/>
            <person name="Mayer K.F."/>
            <person name="Gouzy J."/>
            <person name="Schoof H."/>
            <person name="Van de Peer Y."/>
            <person name="Proost S."/>
            <person name="Cook D.R."/>
            <person name="Meyers B.C."/>
            <person name="Spannagl M."/>
            <person name="Cheung F."/>
            <person name="De Mita S."/>
            <person name="Krishnakumar V."/>
            <person name="Gundlach H."/>
            <person name="Zhou S."/>
            <person name="Mudge J."/>
            <person name="Bharti A.K."/>
            <person name="Murray J.D."/>
            <person name="Naoumkina M.A."/>
            <person name="Rosen B."/>
            <person name="Silverstein K.A."/>
            <person name="Tang H."/>
            <person name="Rombauts S."/>
            <person name="Zhao P.X."/>
            <person name="Zhou P."/>
            <person name="Barbe V."/>
            <person name="Bardou P."/>
            <person name="Bechner M."/>
            <person name="Bellec A."/>
            <person name="Berger A."/>
            <person name="Berges H."/>
            <person name="Bidwell S."/>
            <person name="Bisseling T."/>
            <person name="Choisne N."/>
            <person name="Couloux A."/>
            <person name="Denny R."/>
            <person name="Deshpande S."/>
            <person name="Dai X."/>
            <person name="Doyle J.J."/>
            <person name="Dudez A.M."/>
            <person name="Farmer A.D."/>
            <person name="Fouteau S."/>
            <person name="Franken C."/>
            <person name="Gibelin C."/>
            <person name="Gish J."/>
            <person name="Goldstein S."/>
            <person name="Gonzalez A.J."/>
            <person name="Green P.J."/>
            <person name="Hallab A."/>
            <person name="Hartog M."/>
            <person name="Hua A."/>
            <person name="Humphray S.J."/>
            <person name="Jeong D.H."/>
            <person name="Jing Y."/>
            <person name="Jocker A."/>
            <person name="Kenton S.M."/>
            <person name="Kim D.J."/>
            <person name="Klee K."/>
            <person name="Lai H."/>
            <person name="Lang C."/>
            <person name="Lin S."/>
            <person name="Macmil S.L."/>
            <person name="Magdelenat G."/>
            <person name="Matthews L."/>
            <person name="McCorrison J."/>
            <person name="Monaghan E.L."/>
            <person name="Mun J.H."/>
            <person name="Najar F.Z."/>
            <person name="Nicholson C."/>
            <person name="Noirot C."/>
            <person name="O'Bleness M."/>
            <person name="Paule C.R."/>
            <person name="Poulain J."/>
            <person name="Prion F."/>
            <person name="Qin B."/>
            <person name="Qu C."/>
            <person name="Retzel E.F."/>
            <person name="Riddle C."/>
            <person name="Sallet E."/>
            <person name="Samain S."/>
            <person name="Samson N."/>
            <person name="Sanders I."/>
            <person name="Saurat O."/>
            <person name="Scarpelli C."/>
            <person name="Schiex T."/>
            <person name="Segurens B."/>
            <person name="Severin A.J."/>
            <person name="Sherrier D.J."/>
            <person name="Shi R."/>
            <person name="Sims S."/>
            <person name="Singer S.R."/>
            <person name="Sinharoy S."/>
            <person name="Sterck L."/>
            <person name="Viollet A."/>
            <person name="Wang B.B."/>
            <person name="Wang K."/>
            <person name="Wang M."/>
            <person name="Wang X."/>
            <person name="Warfsmann J."/>
            <person name="Weissenbach J."/>
            <person name="White D.D."/>
            <person name="White J.D."/>
            <person name="Wiley G.B."/>
            <person name="Wincker P."/>
            <person name="Xing Y."/>
            <person name="Yang L."/>
            <person name="Yao Z."/>
            <person name="Ying F."/>
            <person name="Zhai J."/>
            <person name="Zhou L."/>
            <person name="Zuber A."/>
            <person name="Denarie J."/>
            <person name="Dixon R.A."/>
            <person name="May G.D."/>
            <person name="Schwartz D.C."/>
            <person name="Rogers J."/>
            <person name="Quetier F."/>
            <person name="Town C.D."/>
            <person name="Roe B.A."/>
        </authorList>
    </citation>
    <scope>NUCLEOTIDE SEQUENCE [LARGE SCALE GENOMIC DNA]</scope>
    <source>
        <strain evidence="1">A17</strain>
        <strain evidence="2 3">cv. Jemalong A17</strain>
    </source>
</reference>
<reference evidence="1 3" key="2">
    <citation type="journal article" date="2014" name="BMC Genomics">
        <title>An improved genome release (version Mt4.0) for the model legume Medicago truncatula.</title>
        <authorList>
            <person name="Tang H."/>
            <person name="Krishnakumar V."/>
            <person name="Bidwell S."/>
            <person name="Rosen B."/>
            <person name="Chan A."/>
            <person name="Zhou S."/>
            <person name="Gentzbittel L."/>
            <person name="Childs K.L."/>
            <person name="Yandell M."/>
            <person name="Gundlach H."/>
            <person name="Mayer K.F."/>
            <person name="Schwartz D.C."/>
            <person name="Town C.D."/>
        </authorList>
    </citation>
    <scope>GENOME REANNOTATION</scope>
    <source>
        <strain evidence="1">A17</strain>
        <strain evidence="2 3">cv. Jemalong A17</strain>
    </source>
</reference>
<organism evidence="1 3">
    <name type="scientific">Medicago truncatula</name>
    <name type="common">Barrel medic</name>
    <name type="synonym">Medicago tribuloides</name>
    <dbReference type="NCBI Taxonomy" id="3880"/>
    <lineage>
        <taxon>Eukaryota</taxon>
        <taxon>Viridiplantae</taxon>
        <taxon>Streptophyta</taxon>
        <taxon>Embryophyta</taxon>
        <taxon>Tracheophyta</taxon>
        <taxon>Spermatophyta</taxon>
        <taxon>Magnoliopsida</taxon>
        <taxon>eudicotyledons</taxon>
        <taxon>Gunneridae</taxon>
        <taxon>Pentapetalae</taxon>
        <taxon>rosids</taxon>
        <taxon>fabids</taxon>
        <taxon>Fabales</taxon>
        <taxon>Fabaceae</taxon>
        <taxon>Papilionoideae</taxon>
        <taxon>50 kb inversion clade</taxon>
        <taxon>NPAAA clade</taxon>
        <taxon>Hologalegina</taxon>
        <taxon>IRL clade</taxon>
        <taxon>Trifolieae</taxon>
        <taxon>Medicago</taxon>
    </lineage>
</organism>
<dbReference type="AlphaFoldDB" id="A0A072U4X2"/>